<dbReference type="FunFam" id="3.30.230.10:FF:000072">
    <property type="entry name" value="Diphosphomevalonate decarboxylase"/>
    <property type="match status" value="1"/>
</dbReference>
<evidence type="ECO:0000256" key="2">
    <source>
        <dbReference type="ARBA" id="ARBA00012296"/>
    </source>
</evidence>
<evidence type="ECO:0000313" key="11">
    <source>
        <dbReference type="Proteomes" id="UP000094714"/>
    </source>
</evidence>
<keyword evidence="7 10" id="KW-0456">Lyase</keyword>
<accession>A0A1D7ZUZ5</accession>
<keyword evidence="4" id="KW-0547">Nucleotide-binding</keyword>
<dbReference type="InterPro" id="IPR036554">
    <property type="entry name" value="GHMP_kinase_C_sf"/>
</dbReference>
<dbReference type="GO" id="GO:0004163">
    <property type="term" value="F:diphosphomevalonate decarboxylase activity"/>
    <property type="evidence" value="ECO:0007669"/>
    <property type="project" value="UniProtKB-EC"/>
</dbReference>
<evidence type="ECO:0000256" key="6">
    <source>
        <dbReference type="ARBA" id="ARBA00023098"/>
    </source>
</evidence>
<feature type="domain" description="Mvd1 C-terminal" evidence="8">
    <location>
        <begin position="178"/>
        <end position="309"/>
    </location>
</feature>
<feature type="domain" description="Diphosphomevalonate decarboxylase-like N-terminal" evidence="9">
    <location>
        <begin position="9"/>
        <end position="164"/>
    </location>
</feature>
<dbReference type="InterPro" id="IPR005935">
    <property type="entry name" value="Mev_decarb"/>
</dbReference>
<dbReference type="PATRIC" id="fig|1613.112.peg.219"/>
<dbReference type="InterPro" id="IPR053859">
    <property type="entry name" value="MVD-like_N"/>
</dbReference>
<gene>
    <name evidence="10" type="ORF">LACFE_CDS0206</name>
</gene>
<sequence>MNMTTTARAHTNIALVKYWGKRDAALMLPQTDSLSLTLDEFYTTTTVNFNQALNEDQFYLDGELVSANKAQKVVKFMDLVRQLSGRTEYAQIASVNNVPMAAGLASSASAFAALAGAAAKDAGLDLSLKDLSRLARRGSGSATRSVYGGLVEWHRGVDDATSFAEPVQEVPDFDIAMLAILVDTSQKKVSSRGGMQLVVETSPYYPAWREVVKRDMVAIKEAIANRDLPTIGHIAQENALRMHALNLAADPGFTYFDGQTILAMQTIDRLREEGLNCYYTMDAGPNVKVIFDPKDQDDLLNALTPLFGAERLVVANPGPGIEFLTEPVMKF</sequence>
<dbReference type="Pfam" id="PF18376">
    <property type="entry name" value="MDD_C"/>
    <property type="match status" value="1"/>
</dbReference>
<dbReference type="PIRSF" id="PIRSF015950">
    <property type="entry name" value="Mev_P_decrbx"/>
    <property type="match status" value="1"/>
</dbReference>
<dbReference type="EMBL" id="CP017151">
    <property type="protein sequence ID" value="AOR73685.1"/>
    <property type="molecule type" value="Genomic_DNA"/>
</dbReference>
<dbReference type="SUPFAM" id="SSF54211">
    <property type="entry name" value="Ribosomal protein S5 domain 2-like"/>
    <property type="match status" value="1"/>
</dbReference>
<proteinExistence type="inferred from homology"/>
<dbReference type="NCBIfam" id="TIGR01240">
    <property type="entry name" value="mevDPdecarb"/>
    <property type="match status" value="1"/>
</dbReference>
<evidence type="ECO:0000256" key="7">
    <source>
        <dbReference type="ARBA" id="ARBA00023239"/>
    </source>
</evidence>
<comment type="similarity">
    <text evidence="1">Belongs to the diphosphomevalonate decarboxylase family.</text>
</comment>
<organism evidence="10 11">
    <name type="scientific">Limosilactobacillus fermentum</name>
    <name type="common">Lactobacillus fermentum</name>
    <dbReference type="NCBI Taxonomy" id="1613"/>
    <lineage>
        <taxon>Bacteria</taxon>
        <taxon>Bacillati</taxon>
        <taxon>Bacillota</taxon>
        <taxon>Bacilli</taxon>
        <taxon>Lactobacillales</taxon>
        <taxon>Lactobacillaceae</taxon>
        <taxon>Limosilactobacillus</taxon>
    </lineage>
</organism>
<keyword evidence="3" id="KW-0444">Lipid biosynthesis</keyword>
<reference evidence="10 11" key="1">
    <citation type="submission" date="2016-09" db="EMBL/GenBank/DDBJ databases">
        <title>Genome Sequence of the Lactobacillus fermentum strain NCC2970 (CNCM I-5068).</title>
        <authorList>
            <person name="Barretto C."/>
            <person name="Ngom-Bru C."/>
            <person name="Genevaz A."/>
            <person name="Fournier C."/>
            <person name="Moine D."/>
            <person name="Kassam M."/>
            <person name="Iltis A."/>
            <person name="Sagory-Zalkind P."/>
            <person name="Faucherand G."/>
            <person name="Descombes P."/>
            <person name="Duboux S."/>
        </authorList>
    </citation>
    <scope>NUCLEOTIDE SEQUENCE [LARGE SCALE GENOMIC DNA]</scope>
    <source>
        <strain evidence="10 11">NCC2970</strain>
    </source>
</reference>
<dbReference type="SUPFAM" id="SSF55060">
    <property type="entry name" value="GHMP Kinase, C-terminal domain"/>
    <property type="match status" value="1"/>
</dbReference>
<keyword evidence="5" id="KW-0067">ATP-binding</keyword>
<evidence type="ECO:0000313" key="10">
    <source>
        <dbReference type="EMBL" id="AOR73685.1"/>
    </source>
</evidence>
<dbReference type="InterPro" id="IPR020568">
    <property type="entry name" value="Ribosomal_Su5_D2-typ_SF"/>
</dbReference>
<dbReference type="Gene3D" id="3.30.70.890">
    <property type="entry name" value="GHMP kinase, C-terminal domain"/>
    <property type="match status" value="1"/>
</dbReference>
<dbReference type="Proteomes" id="UP000094714">
    <property type="component" value="Chromosome"/>
</dbReference>
<dbReference type="Pfam" id="PF22700">
    <property type="entry name" value="MVD-like_N"/>
    <property type="match status" value="1"/>
</dbReference>
<evidence type="ECO:0000256" key="4">
    <source>
        <dbReference type="ARBA" id="ARBA00022741"/>
    </source>
</evidence>
<dbReference type="InterPro" id="IPR029765">
    <property type="entry name" value="Mev_diP_decarb"/>
</dbReference>
<dbReference type="PANTHER" id="PTHR10977">
    <property type="entry name" value="DIPHOSPHOMEVALONATE DECARBOXYLASE"/>
    <property type="match status" value="1"/>
</dbReference>
<dbReference type="InterPro" id="IPR014721">
    <property type="entry name" value="Ribsml_uS5_D2-typ_fold_subgr"/>
</dbReference>
<evidence type="ECO:0000256" key="1">
    <source>
        <dbReference type="ARBA" id="ARBA00008831"/>
    </source>
</evidence>
<dbReference type="GO" id="GO:0005524">
    <property type="term" value="F:ATP binding"/>
    <property type="evidence" value="ECO:0007669"/>
    <property type="project" value="UniProtKB-KW"/>
</dbReference>
<evidence type="ECO:0000259" key="9">
    <source>
        <dbReference type="Pfam" id="PF22700"/>
    </source>
</evidence>
<dbReference type="AlphaFoldDB" id="A0A1D7ZUZ5"/>
<dbReference type="InterPro" id="IPR041431">
    <property type="entry name" value="Mvd1_C"/>
</dbReference>
<dbReference type="EC" id="4.1.1.33" evidence="2"/>
<evidence type="ECO:0000256" key="3">
    <source>
        <dbReference type="ARBA" id="ARBA00022516"/>
    </source>
</evidence>
<evidence type="ECO:0000259" key="8">
    <source>
        <dbReference type="Pfam" id="PF18376"/>
    </source>
</evidence>
<dbReference type="GO" id="GO:0005829">
    <property type="term" value="C:cytosol"/>
    <property type="evidence" value="ECO:0007669"/>
    <property type="project" value="InterPro"/>
</dbReference>
<dbReference type="Gene3D" id="3.30.230.10">
    <property type="match status" value="1"/>
</dbReference>
<evidence type="ECO:0000256" key="5">
    <source>
        <dbReference type="ARBA" id="ARBA00022840"/>
    </source>
</evidence>
<name>A0A1D7ZUZ5_LIMFE</name>
<dbReference type="GO" id="GO:0019287">
    <property type="term" value="P:isopentenyl diphosphate biosynthetic process, mevalonate pathway"/>
    <property type="evidence" value="ECO:0007669"/>
    <property type="project" value="InterPro"/>
</dbReference>
<keyword evidence="6" id="KW-0443">Lipid metabolism</keyword>
<dbReference type="PANTHER" id="PTHR10977:SF3">
    <property type="entry name" value="DIPHOSPHOMEVALONATE DECARBOXYLASE"/>
    <property type="match status" value="1"/>
</dbReference>
<protein>
    <recommendedName>
        <fullName evidence="2">diphosphomevalonate decarboxylase</fullName>
        <ecNumber evidence="2">4.1.1.33</ecNumber>
    </recommendedName>
</protein>